<evidence type="ECO:0000256" key="2">
    <source>
        <dbReference type="PROSITE-ProRule" id="PRU00169"/>
    </source>
</evidence>
<dbReference type="PANTHER" id="PTHR44591">
    <property type="entry name" value="STRESS RESPONSE REGULATOR PROTEIN 1"/>
    <property type="match status" value="1"/>
</dbReference>
<dbReference type="InterPro" id="IPR011006">
    <property type="entry name" value="CheY-like_superfamily"/>
</dbReference>
<gene>
    <name evidence="4" type="ORF">ACFO0N_05665</name>
</gene>
<accession>A0ABD5P9I6</accession>
<keyword evidence="5" id="KW-1185">Reference proteome</keyword>
<dbReference type="SMART" id="SM00448">
    <property type="entry name" value="REC"/>
    <property type="match status" value="1"/>
</dbReference>
<dbReference type="RefSeq" id="WP_267622264.1">
    <property type="nucleotide sequence ID" value="NZ_JAODIW010000006.1"/>
</dbReference>
<feature type="modified residue" description="4-aspartylphosphate" evidence="2">
    <location>
        <position position="71"/>
    </location>
</feature>
<evidence type="ECO:0000313" key="4">
    <source>
        <dbReference type="EMBL" id="MFC4357436.1"/>
    </source>
</evidence>
<keyword evidence="1 2" id="KW-0597">Phosphoprotein</keyword>
<comment type="caution">
    <text evidence="4">The sequence shown here is derived from an EMBL/GenBank/DDBJ whole genome shotgun (WGS) entry which is preliminary data.</text>
</comment>
<dbReference type="AlphaFoldDB" id="A0ABD5P9I6"/>
<dbReference type="Pfam" id="PF00072">
    <property type="entry name" value="Response_reg"/>
    <property type="match status" value="1"/>
</dbReference>
<dbReference type="Proteomes" id="UP001595921">
    <property type="component" value="Unassembled WGS sequence"/>
</dbReference>
<dbReference type="InterPro" id="IPR050595">
    <property type="entry name" value="Bact_response_regulator"/>
</dbReference>
<dbReference type="EMBL" id="JBHSDS010000003">
    <property type="protein sequence ID" value="MFC4357436.1"/>
    <property type="molecule type" value="Genomic_DNA"/>
</dbReference>
<evidence type="ECO:0000256" key="1">
    <source>
        <dbReference type="ARBA" id="ARBA00022553"/>
    </source>
</evidence>
<evidence type="ECO:0000313" key="5">
    <source>
        <dbReference type="Proteomes" id="UP001595921"/>
    </source>
</evidence>
<sequence length="143" mass="15431">MTTTETPDRAVDERRAEHIRVLLVDDSPDYLDALAGVLGGRYPDIEVSTATSAPDAFTVLNEEPVDCIVSDYRMPSVDGLEFLSAVRDEYPNTSFIMFTNKGNETVEGEAAAIGATDYLRKAGDVGGTDRLVERIRDAVGTGA</sequence>
<feature type="domain" description="Response regulatory" evidence="3">
    <location>
        <begin position="20"/>
        <end position="136"/>
    </location>
</feature>
<reference evidence="4 5" key="1">
    <citation type="journal article" date="2019" name="Int. J. Syst. Evol. Microbiol.">
        <title>The Global Catalogue of Microorganisms (GCM) 10K type strain sequencing project: providing services to taxonomists for standard genome sequencing and annotation.</title>
        <authorList>
            <consortium name="The Broad Institute Genomics Platform"/>
            <consortium name="The Broad Institute Genome Sequencing Center for Infectious Disease"/>
            <person name="Wu L."/>
            <person name="Ma J."/>
        </authorList>
    </citation>
    <scope>NUCLEOTIDE SEQUENCE [LARGE SCALE GENOMIC DNA]</scope>
    <source>
        <strain evidence="4 5">CGMCC 1.12553</strain>
    </source>
</reference>
<dbReference type="PANTHER" id="PTHR44591:SF3">
    <property type="entry name" value="RESPONSE REGULATORY DOMAIN-CONTAINING PROTEIN"/>
    <property type="match status" value="1"/>
</dbReference>
<protein>
    <submittedName>
        <fullName evidence="4">Response regulator</fullName>
    </submittedName>
</protein>
<evidence type="ECO:0000259" key="3">
    <source>
        <dbReference type="PROSITE" id="PS50110"/>
    </source>
</evidence>
<dbReference type="SUPFAM" id="SSF52172">
    <property type="entry name" value="CheY-like"/>
    <property type="match status" value="1"/>
</dbReference>
<proteinExistence type="predicted"/>
<name>A0ABD5P9I6_9EURY</name>
<dbReference type="Gene3D" id="3.40.50.2300">
    <property type="match status" value="1"/>
</dbReference>
<dbReference type="PROSITE" id="PS50110">
    <property type="entry name" value="RESPONSE_REGULATORY"/>
    <property type="match status" value="1"/>
</dbReference>
<dbReference type="InterPro" id="IPR001789">
    <property type="entry name" value="Sig_transdc_resp-reg_receiver"/>
</dbReference>
<organism evidence="4 5">
    <name type="scientific">Halobium salinum</name>
    <dbReference type="NCBI Taxonomy" id="1364940"/>
    <lineage>
        <taxon>Archaea</taxon>
        <taxon>Methanobacteriati</taxon>
        <taxon>Methanobacteriota</taxon>
        <taxon>Stenosarchaea group</taxon>
        <taxon>Halobacteria</taxon>
        <taxon>Halobacteriales</taxon>
        <taxon>Haloferacaceae</taxon>
        <taxon>Halobium</taxon>
    </lineage>
</organism>